<proteinExistence type="predicted"/>
<accession>A0A1X7KL13</accession>
<name>A0A1X7KL13_9FLAO</name>
<dbReference type="RefSeq" id="WP_085499817.1">
    <property type="nucleotide sequence ID" value="NZ_FXAO01000006.1"/>
</dbReference>
<keyword evidence="2" id="KW-1185">Reference proteome</keyword>
<dbReference type="Proteomes" id="UP000193420">
    <property type="component" value="Unassembled WGS sequence"/>
</dbReference>
<dbReference type="AlphaFoldDB" id="A0A1X7KL13"/>
<gene>
    <name evidence="1" type="ORF">SAMN03080602_03075</name>
</gene>
<protein>
    <submittedName>
        <fullName evidence="1">Uncharacterized protein</fullName>
    </submittedName>
</protein>
<organism evidence="1 2">
    <name type="scientific">Arenibacter troitsensis</name>
    <dbReference type="NCBI Taxonomy" id="188872"/>
    <lineage>
        <taxon>Bacteria</taxon>
        <taxon>Pseudomonadati</taxon>
        <taxon>Bacteroidota</taxon>
        <taxon>Flavobacteriia</taxon>
        <taxon>Flavobacteriales</taxon>
        <taxon>Flavobacteriaceae</taxon>
        <taxon>Arenibacter</taxon>
    </lineage>
</organism>
<reference evidence="2" key="1">
    <citation type="submission" date="2017-04" db="EMBL/GenBank/DDBJ databases">
        <authorList>
            <person name="Varghese N."/>
            <person name="Submissions S."/>
        </authorList>
    </citation>
    <scope>NUCLEOTIDE SEQUENCE [LARGE SCALE GENOMIC DNA]</scope>
    <source>
        <strain evidence="2">DSM 19835</strain>
    </source>
</reference>
<evidence type="ECO:0000313" key="2">
    <source>
        <dbReference type="Proteomes" id="UP000193420"/>
    </source>
</evidence>
<dbReference type="EMBL" id="FXAO01000006">
    <property type="protein sequence ID" value="SMG41808.1"/>
    <property type="molecule type" value="Genomic_DNA"/>
</dbReference>
<evidence type="ECO:0000313" key="1">
    <source>
        <dbReference type="EMBL" id="SMG41808.1"/>
    </source>
</evidence>
<sequence length="93" mass="10521">MDDFKKELKRLGDIEFSRIKSKYRSKVDKKGNISSAANNLKVYGDALKDTSEKITSIANKLYPDMGVTKDDAVKALNNLIEKYMVEIKKLSGF</sequence>